<dbReference type="InterPro" id="IPR016195">
    <property type="entry name" value="Pol/histidinol_Pase-like"/>
</dbReference>
<evidence type="ECO:0000313" key="2">
    <source>
        <dbReference type="EMBL" id="MDG2992063.1"/>
    </source>
</evidence>
<keyword evidence="3" id="KW-1185">Reference proteome</keyword>
<gene>
    <name evidence="2" type="ORF">L3556_14150</name>
</gene>
<dbReference type="SUPFAM" id="SSF89550">
    <property type="entry name" value="PHP domain-like"/>
    <property type="match status" value="1"/>
</dbReference>
<proteinExistence type="predicted"/>
<dbReference type="EMBL" id="JAKKUT010000007">
    <property type="protein sequence ID" value="MDG2992063.1"/>
    <property type="molecule type" value="Genomic_DNA"/>
</dbReference>
<sequence length="223" mass="24156">MTLAAPPLADTGKLRSLFRQLSAASCPRSYNFHLHTICSDGQLTPEQIIDQAIAIGLKGLAITDHHSVRGYLAASRYLAHLKVPCPPTLYSGIEITAQLLGVEVHILGYGFEPEHPSLIPYQQRMSPMGQEAEASAVISALHQAQGIAILAHPARYKRSAPELIEAAVHRGIDGVETFYCYGNAHPWQPTSDTTLTVGNLAAMYHLLQTCGTDTHGSNILVRI</sequence>
<comment type="caution">
    <text evidence="2">The sequence shown here is derived from an EMBL/GenBank/DDBJ whole genome shotgun (WGS) entry which is preliminary data.</text>
</comment>
<dbReference type="Proteomes" id="UP001154265">
    <property type="component" value="Unassembled WGS sequence"/>
</dbReference>
<reference evidence="2" key="1">
    <citation type="journal article" date="2022" name="Genome Biol. Evol.">
        <title>A New Gene Family Diagnostic for Intracellular Biomineralization of Amorphous Ca Carbonates by Cyanobacteria.</title>
        <authorList>
            <person name="Benzerara K."/>
            <person name="Duprat E."/>
            <person name="Bitard-Feildel T."/>
            <person name="Caumes G."/>
            <person name="Cassier-Chauvat C."/>
            <person name="Chauvat F."/>
            <person name="Dezi M."/>
            <person name="Diop S.I."/>
            <person name="Gaschignard G."/>
            <person name="Gorgen S."/>
            <person name="Gugger M."/>
            <person name="Lopez-Garcia P."/>
            <person name="Millet M."/>
            <person name="Skouri-Panet F."/>
            <person name="Moreira D."/>
            <person name="Callebaut I."/>
        </authorList>
    </citation>
    <scope>NUCLEOTIDE SEQUENCE</scope>
    <source>
        <strain evidence="2">G9</strain>
    </source>
</reference>
<dbReference type="CDD" id="cd07438">
    <property type="entry name" value="PHP_HisPPase_AMP"/>
    <property type="match status" value="1"/>
</dbReference>
<dbReference type="InterPro" id="IPR004013">
    <property type="entry name" value="PHP_dom"/>
</dbReference>
<dbReference type="InterPro" id="IPR003141">
    <property type="entry name" value="Pol/His_phosphatase_N"/>
</dbReference>
<dbReference type="PANTHER" id="PTHR42924:SF3">
    <property type="entry name" value="POLYMERASE_HISTIDINOL PHOSPHATASE N-TERMINAL DOMAIN-CONTAINING PROTEIN"/>
    <property type="match status" value="1"/>
</dbReference>
<dbReference type="InterPro" id="IPR052018">
    <property type="entry name" value="PHP_domain"/>
</dbReference>
<dbReference type="Pfam" id="PF02811">
    <property type="entry name" value="PHP"/>
    <property type="match status" value="1"/>
</dbReference>
<evidence type="ECO:0000313" key="3">
    <source>
        <dbReference type="Proteomes" id="UP001154265"/>
    </source>
</evidence>
<dbReference type="PANTHER" id="PTHR42924">
    <property type="entry name" value="EXONUCLEASE"/>
    <property type="match status" value="1"/>
</dbReference>
<dbReference type="Gene3D" id="3.20.20.140">
    <property type="entry name" value="Metal-dependent hydrolases"/>
    <property type="match status" value="1"/>
</dbReference>
<name>A0ABT6F2J6_9SYNE</name>
<evidence type="ECO:0000259" key="1">
    <source>
        <dbReference type="SMART" id="SM00481"/>
    </source>
</evidence>
<feature type="domain" description="Polymerase/histidinol phosphatase N-terminal" evidence="1">
    <location>
        <begin position="30"/>
        <end position="99"/>
    </location>
</feature>
<reference evidence="2" key="2">
    <citation type="submission" date="2022-01" db="EMBL/GenBank/DDBJ databases">
        <authorList>
            <person name="Zivanovic Y."/>
            <person name="Moreira D."/>
            <person name="Lopez-Garcia P."/>
        </authorList>
    </citation>
    <scope>NUCLEOTIDE SEQUENCE</scope>
    <source>
        <strain evidence="2">G9</strain>
    </source>
</reference>
<organism evidence="2 3">
    <name type="scientific">Candidatus Synechococcus calcipolaris G9</name>
    <dbReference type="NCBI Taxonomy" id="1497997"/>
    <lineage>
        <taxon>Bacteria</taxon>
        <taxon>Bacillati</taxon>
        <taxon>Cyanobacteriota</taxon>
        <taxon>Cyanophyceae</taxon>
        <taxon>Synechococcales</taxon>
        <taxon>Synechococcaceae</taxon>
        <taxon>Synechococcus</taxon>
    </lineage>
</organism>
<accession>A0ABT6F2J6</accession>
<dbReference type="RefSeq" id="WP_277867984.1">
    <property type="nucleotide sequence ID" value="NZ_JAKKUT010000007.1"/>
</dbReference>
<dbReference type="SMART" id="SM00481">
    <property type="entry name" value="POLIIIAc"/>
    <property type="match status" value="1"/>
</dbReference>
<protein>
    <submittedName>
        <fullName evidence="2">PHP domain-containing protein</fullName>
    </submittedName>
</protein>